<evidence type="ECO:0000313" key="4">
    <source>
        <dbReference type="Proteomes" id="UP000466187"/>
    </source>
</evidence>
<evidence type="ECO:0000256" key="1">
    <source>
        <dbReference type="ARBA" id="ARBA00022723"/>
    </source>
</evidence>
<sequence>MLPGTSHLHTLWGYGTYGLMRTTTVTVTGMSCGHCATSVREEITEIPGVRSVDVDLASGSVTIDSDSVLEAAAIKTAVKDAGYQLAS</sequence>
<dbReference type="GO" id="GO:0005507">
    <property type="term" value="F:copper ion binding"/>
    <property type="evidence" value="ECO:0007669"/>
    <property type="project" value="InterPro"/>
</dbReference>
<dbReference type="InterPro" id="IPR000428">
    <property type="entry name" value="Cu-bd"/>
</dbReference>
<dbReference type="InterPro" id="IPR017969">
    <property type="entry name" value="Heavy-metal-associated_CS"/>
</dbReference>
<accession>A0A7I7WWD9</accession>
<dbReference type="PROSITE" id="PS50846">
    <property type="entry name" value="HMA_2"/>
    <property type="match status" value="1"/>
</dbReference>
<dbReference type="PROSITE" id="PS01047">
    <property type="entry name" value="HMA_1"/>
    <property type="match status" value="1"/>
</dbReference>
<dbReference type="PRINTS" id="PR00944">
    <property type="entry name" value="CUEXPORT"/>
</dbReference>
<keyword evidence="1" id="KW-0479">Metal-binding</keyword>
<dbReference type="InterPro" id="IPR006121">
    <property type="entry name" value="HMA_dom"/>
</dbReference>
<proteinExistence type="predicted"/>
<dbReference type="Gene3D" id="3.30.70.100">
    <property type="match status" value="1"/>
</dbReference>
<dbReference type="SUPFAM" id="SSF55008">
    <property type="entry name" value="HMA, heavy metal-associated domain"/>
    <property type="match status" value="1"/>
</dbReference>
<dbReference type="AlphaFoldDB" id="A0A7I7WWD9"/>
<name>A0A7I7WWD9_MYCGU</name>
<dbReference type="FunFam" id="3.30.70.100:FF:000001">
    <property type="entry name" value="ATPase copper transporting beta"/>
    <property type="match status" value="1"/>
</dbReference>
<dbReference type="CDD" id="cd00371">
    <property type="entry name" value="HMA"/>
    <property type="match status" value="1"/>
</dbReference>
<dbReference type="Pfam" id="PF00403">
    <property type="entry name" value="HMA"/>
    <property type="match status" value="1"/>
</dbReference>
<gene>
    <name evidence="3" type="ORF">MGAD_54600</name>
</gene>
<dbReference type="Proteomes" id="UP000466187">
    <property type="component" value="Chromosome"/>
</dbReference>
<protein>
    <recommendedName>
        <fullName evidence="2">HMA domain-containing protein</fullName>
    </recommendedName>
</protein>
<dbReference type="GO" id="GO:0006825">
    <property type="term" value="P:copper ion transport"/>
    <property type="evidence" value="ECO:0007669"/>
    <property type="project" value="InterPro"/>
</dbReference>
<organism evidence="3 4">
    <name type="scientific">Mycolicibacterium gadium</name>
    <name type="common">Mycobacterium gadium</name>
    <dbReference type="NCBI Taxonomy" id="1794"/>
    <lineage>
        <taxon>Bacteria</taxon>
        <taxon>Bacillati</taxon>
        <taxon>Actinomycetota</taxon>
        <taxon>Actinomycetes</taxon>
        <taxon>Mycobacteriales</taxon>
        <taxon>Mycobacteriaceae</taxon>
        <taxon>Mycolicibacterium</taxon>
    </lineage>
</organism>
<dbReference type="EMBL" id="AP022608">
    <property type="protein sequence ID" value="BBZ21125.1"/>
    <property type="molecule type" value="Genomic_DNA"/>
</dbReference>
<evidence type="ECO:0000259" key="2">
    <source>
        <dbReference type="PROSITE" id="PS50846"/>
    </source>
</evidence>
<evidence type="ECO:0000313" key="3">
    <source>
        <dbReference type="EMBL" id="BBZ21125.1"/>
    </source>
</evidence>
<reference evidence="3 4" key="1">
    <citation type="journal article" date="2019" name="Emerg. Microbes Infect.">
        <title>Comprehensive subspecies identification of 175 nontuberculous mycobacteria species based on 7547 genomic profiles.</title>
        <authorList>
            <person name="Matsumoto Y."/>
            <person name="Kinjo T."/>
            <person name="Motooka D."/>
            <person name="Nabeya D."/>
            <person name="Jung N."/>
            <person name="Uechi K."/>
            <person name="Horii T."/>
            <person name="Iida T."/>
            <person name="Fujita J."/>
            <person name="Nakamura S."/>
        </authorList>
    </citation>
    <scope>NUCLEOTIDE SEQUENCE [LARGE SCALE GENOMIC DNA]</scope>
    <source>
        <strain evidence="3 4">JCM 12688</strain>
    </source>
</reference>
<dbReference type="KEGG" id="mgad:MGAD_54600"/>
<dbReference type="InterPro" id="IPR036163">
    <property type="entry name" value="HMA_dom_sf"/>
</dbReference>
<feature type="domain" description="HMA" evidence="2">
    <location>
        <begin position="21"/>
        <end position="86"/>
    </location>
</feature>